<evidence type="ECO:0000256" key="5">
    <source>
        <dbReference type="ARBA" id="ARBA00022723"/>
    </source>
</evidence>
<keyword evidence="7" id="KW-0862">Zinc</keyword>
<dbReference type="Pfam" id="PF05649">
    <property type="entry name" value="Peptidase_M13_N"/>
    <property type="match status" value="1"/>
</dbReference>
<dbReference type="GO" id="GO:0004222">
    <property type="term" value="F:metalloendopeptidase activity"/>
    <property type="evidence" value="ECO:0007669"/>
    <property type="project" value="InterPro"/>
</dbReference>
<feature type="domain" description="Peptidase M13 C-terminal" evidence="10">
    <location>
        <begin position="516"/>
        <end position="712"/>
    </location>
</feature>
<reference evidence="12" key="1">
    <citation type="submission" date="2022-01" db="EMBL/GenBank/DDBJ databases">
        <authorList>
            <person name="King R."/>
        </authorList>
    </citation>
    <scope>NUCLEOTIDE SEQUENCE</scope>
</reference>
<organism evidence="12 13">
    <name type="scientific">Phyllotreta striolata</name>
    <name type="common">Striped flea beetle</name>
    <name type="synonym">Crioceris striolata</name>
    <dbReference type="NCBI Taxonomy" id="444603"/>
    <lineage>
        <taxon>Eukaryota</taxon>
        <taxon>Metazoa</taxon>
        <taxon>Ecdysozoa</taxon>
        <taxon>Arthropoda</taxon>
        <taxon>Hexapoda</taxon>
        <taxon>Insecta</taxon>
        <taxon>Pterygota</taxon>
        <taxon>Neoptera</taxon>
        <taxon>Endopterygota</taxon>
        <taxon>Coleoptera</taxon>
        <taxon>Polyphaga</taxon>
        <taxon>Cucujiformia</taxon>
        <taxon>Chrysomeloidea</taxon>
        <taxon>Chrysomelidae</taxon>
        <taxon>Galerucinae</taxon>
        <taxon>Alticini</taxon>
        <taxon>Phyllotreta</taxon>
    </lineage>
</organism>
<evidence type="ECO:0000256" key="6">
    <source>
        <dbReference type="ARBA" id="ARBA00022801"/>
    </source>
</evidence>
<evidence type="ECO:0000259" key="10">
    <source>
        <dbReference type="Pfam" id="PF01431"/>
    </source>
</evidence>
<dbReference type="InterPro" id="IPR042089">
    <property type="entry name" value="Peptidase_M13_dom_2"/>
</dbReference>
<evidence type="ECO:0000259" key="11">
    <source>
        <dbReference type="Pfam" id="PF05649"/>
    </source>
</evidence>
<feature type="domain" description="Peptidase M13 N-terminal" evidence="11">
    <location>
        <begin position="74"/>
        <end position="450"/>
    </location>
</feature>
<keyword evidence="6" id="KW-0378">Hydrolase</keyword>
<dbReference type="GO" id="GO:0005886">
    <property type="term" value="C:plasma membrane"/>
    <property type="evidence" value="ECO:0007669"/>
    <property type="project" value="UniProtKB-SubCell"/>
</dbReference>
<feature type="transmembrane region" description="Helical" evidence="9">
    <location>
        <begin position="21"/>
        <end position="43"/>
    </location>
</feature>
<keyword evidence="9" id="KW-0472">Membrane</keyword>
<comment type="subcellular location">
    <subcellularLocation>
        <location evidence="2">Cell membrane</location>
        <topology evidence="2">Single-pass type II membrane protein</topology>
    </subcellularLocation>
</comment>
<dbReference type="PRINTS" id="PR00786">
    <property type="entry name" value="NEPRILYSIN"/>
</dbReference>
<evidence type="ECO:0000256" key="9">
    <source>
        <dbReference type="SAM" id="Phobius"/>
    </source>
</evidence>
<dbReference type="Pfam" id="PF01431">
    <property type="entry name" value="Peptidase_M13"/>
    <property type="match status" value="1"/>
</dbReference>
<dbReference type="CDD" id="cd08662">
    <property type="entry name" value="M13"/>
    <property type="match status" value="1"/>
</dbReference>
<evidence type="ECO:0000313" key="12">
    <source>
        <dbReference type="EMBL" id="CAG9861434.1"/>
    </source>
</evidence>
<dbReference type="GO" id="GO:0046872">
    <property type="term" value="F:metal ion binding"/>
    <property type="evidence" value="ECO:0007669"/>
    <property type="project" value="UniProtKB-KW"/>
</dbReference>
<evidence type="ECO:0000256" key="3">
    <source>
        <dbReference type="ARBA" id="ARBA00007357"/>
    </source>
</evidence>
<dbReference type="InterPro" id="IPR000718">
    <property type="entry name" value="Peptidase_M13"/>
</dbReference>
<dbReference type="PROSITE" id="PS51885">
    <property type="entry name" value="NEPRILYSIN"/>
    <property type="match status" value="1"/>
</dbReference>
<dbReference type="PANTHER" id="PTHR11733:SF224">
    <property type="entry name" value="NEPRILYSIN-2"/>
    <property type="match status" value="1"/>
</dbReference>
<dbReference type="Proteomes" id="UP001153712">
    <property type="component" value="Chromosome 4"/>
</dbReference>
<dbReference type="Gene3D" id="3.40.390.10">
    <property type="entry name" value="Collagenase (Catalytic Domain)"/>
    <property type="match status" value="1"/>
</dbReference>
<dbReference type="InterPro" id="IPR024079">
    <property type="entry name" value="MetalloPept_cat_dom_sf"/>
</dbReference>
<dbReference type="InterPro" id="IPR018497">
    <property type="entry name" value="Peptidase_M13_C"/>
</dbReference>
<dbReference type="PANTHER" id="PTHR11733">
    <property type="entry name" value="ZINC METALLOPROTEASE FAMILY M13 NEPRILYSIN-RELATED"/>
    <property type="match status" value="1"/>
</dbReference>
<keyword evidence="5" id="KW-0479">Metal-binding</keyword>
<keyword evidence="9" id="KW-1133">Transmembrane helix</keyword>
<dbReference type="OrthoDB" id="6475849at2759"/>
<gene>
    <name evidence="12" type="ORF">PHYEVI_LOCUS7774</name>
</gene>
<comment type="cofactor">
    <cofactor evidence="1">
        <name>Zn(2+)</name>
        <dbReference type="ChEBI" id="CHEBI:29105"/>
    </cofactor>
</comment>
<name>A0A9N9TNA5_PHYSR</name>
<evidence type="ECO:0000256" key="2">
    <source>
        <dbReference type="ARBA" id="ARBA00004401"/>
    </source>
</evidence>
<keyword evidence="4" id="KW-0645">Protease</keyword>
<dbReference type="AlphaFoldDB" id="A0A9N9TNA5"/>
<evidence type="ECO:0000256" key="4">
    <source>
        <dbReference type="ARBA" id="ARBA00022670"/>
    </source>
</evidence>
<evidence type="ECO:0000313" key="13">
    <source>
        <dbReference type="Proteomes" id="UP001153712"/>
    </source>
</evidence>
<evidence type="ECO:0000256" key="7">
    <source>
        <dbReference type="ARBA" id="ARBA00022833"/>
    </source>
</evidence>
<proteinExistence type="inferred from homology"/>
<dbReference type="Gene3D" id="1.10.1380.10">
    <property type="entry name" value="Neutral endopeptidase , domain2"/>
    <property type="match status" value="1"/>
</dbReference>
<dbReference type="GO" id="GO:0016485">
    <property type="term" value="P:protein processing"/>
    <property type="evidence" value="ECO:0007669"/>
    <property type="project" value="TreeGrafter"/>
</dbReference>
<accession>A0A9N9TNA5</accession>
<sequence>MIMGWRDVKGWYRVRSTLEKVLLLTVLFFVFVIIVFFVCLLTSHDLPENDICMSPECIRAAVHILDTIDAEVNPCDDFYRFACGNFLKNAYSNNQPTMLHSLSQLAKNQLRQIVMERRNEANLTRLVALQRRFFRSCTNTSWIDKHGDERLFNILDVVVDGWPILKMENWSQNSYVWTKPMVAARKLGVYHHFFLRIEVMRDFNTGEAMLWIRPPFDAEIESFMFDDANVEYIYNIAKELGASSVDVKTDLRITNKFAEELRSIAGRHSNQSQAYDQNTNITIQDIDHKFLKVDWWKFLRNITGLHLSKNDRVIFDVDGYLSDLYYLFHRTSKSTQANYIAWVLILSNINYLPEKIRNQHDLMVENTEHRKPEKRVDQCYELSLGLFTSIAEAEYIRRYTTPEKKQKIQIMIDYVQAEMKDAIETSKWMDEENRSNAIQRLKNITTYIGWLDAAFNTSQMEEIAGYNKIKHLPRHGHAIDIAMLAIKVKYDKLYASIHSKLSWKLENLLNPGIEVNAYFMRSSNMLILPASILQGVIYDANRPNYMNFGALGSVIGHELTHGFSILQDTNDDVWTNSTLEQRGEIVECVQKEYNRYRYKQGKDTNDSSLSVEENVADFSGVTLAYDAYRNWRRANGGERALPGVRFNGDQIFWIMASTFMCYEPQLAEKDADDQHSTPEFRVIGRIRNSPYFAHDFGCPEGSRMNPREKCRVFV</sequence>
<dbReference type="EMBL" id="OU900097">
    <property type="protein sequence ID" value="CAG9861434.1"/>
    <property type="molecule type" value="Genomic_DNA"/>
</dbReference>
<comment type="similarity">
    <text evidence="3">Belongs to the peptidase M13 family.</text>
</comment>
<dbReference type="SUPFAM" id="SSF55486">
    <property type="entry name" value="Metalloproteases ('zincins'), catalytic domain"/>
    <property type="match status" value="1"/>
</dbReference>
<evidence type="ECO:0000256" key="8">
    <source>
        <dbReference type="ARBA" id="ARBA00023049"/>
    </source>
</evidence>
<evidence type="ECO:0000256" key="1">
    <source>
        <dbReference type="ARBA" id="ARBA00001947"/>
    </source>
</evidence>
<protein>
    <submittedName>
        <fullName evidence="12">Uncharacterized protein</fullName>
    </submittedName>
</protein>
<dbReference type="InterPro" id="IPR008753">
    <property type="entry name" value="Peptidase_M13_N"/>
</dbReference>
<keyword evidence="9" id="KW-0812">Transmembrane</keyword>
<keyword evidence="8" id="KW-0482">Metalloprotease</keyword>
<keyword evidence="13" id="KW-1185">Reference proteome</keyword>